<feature type="signal peptide" evidence="1">
    <location>
        <begin position="1"/>
        <end position="17"/>
    </location>
</feature>
<reference evidence="2" key="1">
    <citation type="submission" date="2021-02" db="EMBL/GenBank/DDBJ databases">
        <authorList>
            <person name="Palmer J.M."/>
        </authorList>
    </citation>
    <scope>NUCLEOTIDE SEQUENCE</scope>
    <source>
        <strain evidence="2">SCRP734</strain>
    </source>
</reference>
<dbReference type="EMBL" id="JAGDFM010000861">
    <property type="protein sequence ID" value="KAG7375980.1"/>
    <property type="molecule type" value="Genomic_DNA"/>
</dbReference>
<protein>
    <recommendedName>
        <fullName evidence="4">Secreted protein</fullName>
    </recommendedName>
</protein>
<comment type="caution">
    <text evidence="2">The sequence shown here is derived from an EMBL/GenBank/DDBJ whole genome shotgun (WGS) entry which is preliminary data.</text>
</comment>
<feature type="chain" id="PRO_5035772832" description="Secreted protein" evidence="1">
    <location>
        <begin position="18"/>
        <end position="101"/>
    </location>
</feature>
<dbReference type="Proteomes" id="UP000694044">
    <property type="component" value="Unassembled WGS sequence"/>
</dbReference>
<evidence type="ECO:0000313" key="2">
    <source>
        <dbReference type="EMBL" id="KAG7375980.1"/>
    </source>
</evidence>
<organism evidence="2 3">
    <name type="scientific">Phytophthora pseudosyringae</name>
    <dbReference type="NCBI Taxonomy" id="221518"/>
    <lineage>
        <taxon>Eukaryota</taxon>
        <taxon>Sar</taxon>
        <taxon>Stramenopiles</taxon>
        <taxon>Oomycota</taxon>
        <taxon>Peronosporomycetes</taxon>
        <taxon>Peronosporales</taxon>
        <taxon>Peronosporaceae</taxon>
        <taxon>Phytophthora</taxon>
    </lineage>
</organism>
<dbReference type="AlphaFoldDB" id="A0A8T1V6S7"/>
<evidence type="ECO:0000313" key="3">
    <source>
        <dbReference type="Proteomes" id="UP000694044"/>
    </source>
</evidence>
<name>A0A8T1V6S7_9STRA</name>
<accession>A0A8T1V6S7</accession>
<evidence type="ECO:0008006" key="4">
    <source>
        <dbReference type="Google" id="ProtNLM"/>
    </source>
</evidence>
<gene>
    <name evidence="2" type="ORF">PHYPSEUDO_014764</name>
</gene>
<keyword evidence="3" id="KW-1185">Reference proteome</keyword>
<proteinExistence type="predicted"/>
<evidence type="ECO:0000256" key="1">
    <source>
        <dbReference type="SAM" id="SignalP"/>
    </source>
</evidence>
<sequence>MCIFRFALIMLLASVSYHLIEYPSQLLAQRIFRFLAARDEKGSGGGLSRDEPPLDPPTALVVPFPDPLVGDMFKVLVHARRILVALAGMERILPRSVRKMD</sequence>
<keyword evidence="1" id="KW-0732">Signal</keyword>